<evidence type="ECO:0000256" key="6">
    <source>
        <dbReference type="SAM" id="Phobius"/>
    </source>
</evidence>
<keyword evidence="2" id="KW-0813">Transport</keyword>
<dbReference type="CDD" id="cd17319">
    <property type="entry name" value="MFS_ExuT_GudP_like"/>
    <property type="match status" value="1"/>
</dbReference>
<keyword evidence="5 6" id="KW-0472">Membrane</keyword>
<gene>
    <name evidence="8" type="ORF">PPGU16_41650</name>
</gene>
<reference evidence="8 9" key="1">
    <citation type="journal article" date="2020" name="Genes (Basel)">
        <title>Genomic Comparison of Insect Gut Symbionts from Divergent Burkholderia Subclades.</title>
        <authorList>
            <person name="Takeshita K."/>
            <person name="Kikuchi Y."/>
        </authorList>
    </citation>
    <scope>NUCLEOTIDE SEQUENCE [LARGE SCALE GENOMIC DNA]</scope>
    <source>
        <strain evidence="8 9">PGU16</strain>
    </source>
</reference>
<feature type="transmembrane region" description="Helical" evidence="6">
    <location>
        <begin position="181"/>
        <end position="203"/>
    </location>
</feature>
<comment type="subcellular location">
    <subcellularLocation>
        <location evidence="1">Membrane</location>
        <topology evidence="1">Multi-pass membrane protein</topology>
    </subcellularLocation>
</comment>
<dbReference type="AlphaFoldDB" id="A0A7I8BS25"/>
<dbReference type="PANTHER" id="PTHR43791">
    <property type="entry name" value="PERMEASE-RELATED"/>
    <property type="match status" value="1"/>
</dbReference>
<dbReference type="KEGG" id="plad:PPGU16_41650"/>
<evidence type="ECO:0000313" key="9">
    <source>
        <dbReference type="Proteomes" id="UP000510888"/>
    </source>
</evidence>
<feature type="transmembrane region" description="Helical" evidence="6">
    <location>
        <begin position="147"/>
        <end position="169"/>
    </location>
</feature>
<dbReference type="Gene3D" id="1.20.1250.20">
    <property type="entry name" value="MFS general substrate transporter like domains"/>
    <property type="match status" value="2"/>
</dbReference>
<feature type="transmembrane region" description="Helical" evidence="6">
    <location>
        <begin position="317"/>
        <end position="334"/>
    </location>
</feature>
<dbReference type="PANTHER" id="PTHR43791:SF30">
    <property type="entry name" value="INNER MEMBRANE TRANSPORT PROTEIN RHMT"/>
    <property type="match status" value="1"/>
</dbReference>
<feature type="transmembrane region" description="Helical" evidence="6">
    <location>
        <begin position="113"/>
        <end position="135"/>
    </location>
</feature>
<keyword evidence="3 6" id="KW-0812">Transmembrane</keyword>
<dbReference type="SUPFAM" id="SSF103473">
    <property type="entry name" value="MFS general substrate transporter"/>
    <property type="match status" value="1"/>
</dbReference>
<dbReference type="InterPro" id="IPR036259">
    <property type="entry name" value="MFS_trans_sf"/>
</dbReference>
<evidence type="ECO:0000259" key="7">
    <source>
        <dbReference type="PROSITE" id="PS50850"/>
    </source>
</evidence>
<feature type="transmembrane region" description="Helical" evidence="6">
    <location>
        <begin position="405"/>
        <end position="426"/>
    </location>
</feature>
<dbReference type="GO" id="GO:0022857">
    <property type="term" value="F:transmembrane transporter activity"/>
    <property type="evidence" value="ECO:0007669"/>
    <property type="project" value="InterPro"/>
</dbReference>
<evidence type="ECO:0000256" key="5">
    <source>
        <dbReference type="ARBA" id="ARBA00023136"/>
    </source>
</evidence>
<dbReference type="Proteomes" id="UP000510888">
    <property type="component" value="Chromosome 2"/>
</dbReference>
<feature type="transmembrane region" description="Helical" evidence="6">
    <location>
        <begin position="249"/>
        <end position="270"/>
    </location>
</feature>
<feature type="transmembrane region" description="Helical" evidence="6">
    <location>
        <begin position="282"/>
        <end position="305"/>
    </location>
</feature>
<organism evidence="8 9">
    <name type="scientific">Paraburkholderia largidicola</name>
    <dbReference type="NCBI Taxonomy" id="3014751"/>
    <lineage>
        <taxon>Bacteria</taxon>
        <taxon>Pseudomonadati</taxon>
        <taxon>Pseudomonadota</taxon>
        <taxon>Betaproteobacteria</taxon>
        <taxon>Burkholderiales</taxon>
        <taxon>Burkholderiaceae</taxon>
        <taxon>Paraburkholderia</taxon>
    </lineage>
</organism>
<feature type="domain" description="Major facilitator superfamily (MFS) profile" evidence="7">
    <location>
        <begin position="23"/>
        <end position="430"/>
    </location>
</feature>
<evidence type="ECO:0000256" key="1">
    <source>
        <dbReference type="ARBA" id="ARBA00004141"/>
    </source>
</evidence>
<feature type="transmembrane region" description="Helical" evidence="6">
    <location>
        <begin position="53"/>
        <end position="73"/>
    </location>
</feature>
<dbReference type="EMBL" id="AP023175">
    <property type="protein sequence ID" value="BCF91098.1"/>
    <property type="molecule type" value="Genomic_DNA"/>
</dbReference>
<sequence>MNGTSSETRDTLDGIVSQVMRRLLPFLLLMYVLAFLDRANIGFAQKALQHDTGISNAAFAFGAGVFFVGYALFEVPSNLLLHRVGARLWMCRIMVTWGIVSAAMSLAHTATTFYALRFLLGVAEAGFFPGVIYYLTRWFPQSARARAVGVFYFGAPLAFMFGSPLSGFLLDLHGAMNLAGWQWLFLIEGGLASVVGVWAFFYLDDRPDDARWLTPQARKTLSAALDDDARAASAHGPRNLLAALVDKRVLLFSAIYLLIQMSVYGVIFYLPQQVAALMGESVGLRVGMVAAVPWICALALTWFVPRRADATGTHRRWAVALLVLAGCGIGISGATHSPLVAMIALCCAASGFIAAQPLFWTFPTRYLTGAAAAGGIALINSLGSLGGFIAPTLRTSAEHAFQSTSAGLLLLGAASLLAALLIGTLVRRDTARDAPAFPQPIHRAR</sequence>
<dbReference type="InterPro" id="IPR020846">
    <property type="entry name" value="MFS_dom"/>
</dbReference>
<dbReference type="Pfam" id="PF07690">
    <property type="entry name" value="MFS_1"/>
    <property type="match status" value="1"/>
</dbReference>
<proteinExistence type="predicted"/>
<evidence type="ECO:0000256" key="2">
    <source>
        <dbReference type="ARBA" id="ARBA00022448"/>
    </source>
</evidence>
<keyword evidence="4 6" id="KW-1133">Transmembrane helix</keyword>
<name>A0A7I8BS25_9BURK</name>
<feature type="transmembrane region" description="Helical" evidence="6">
    <location>
        <begin position="372"/>
        <end position="393"/>
    </location>
</feature>
<evidence type="ECO:0000256" key="3">
    <source>
        <dbReference type="ARBA" id="ARBA00022692"/>
    </source>
</evidence>
<dbReference type="InterPro" id="IPR011701">
    <property type="entry name" value="MFS"/>
</dbReference>
<feature type="transmembrane region" description="Helical" evidence="6">
    <location>
        <begin position="340"/>
        <end position="360"/>
    </location>
</feature>
<feature type="transmembrane region" description="Helical" evidence="6">
    <location>
        <begin position="23"/>
        <end position="41"/>
    </location>
</feature>
<protein>
    <submittedName>
        <fullName evidence="8">MFS transporter</fullName>
    </submittedName>
</protein>
<accession>A0A7I8BS25</accession>
<evidence type="ECO:0000256" key="4">
    <source>
        <dbReference type="ARBA" id="ARBA00022989"/>
    </source>
</evidence>
<dbReference type="PROSITE" id="PS50850">
    <property type="entry name" value="MFS"/>
    <property type="match status" value="1"/>
</dbReference>
<dbReference type="FunFam" id="1.20.1250.20:FF:000018">
    <property type="entry name" value="MFS transporter permease"/>
    <property type="match status" value="1"/>
</dbReference>
<evidence type="ECO:0000313" key="8">
    <source>
        <dbReference type="EMBL" id="BCF91098.1"/>
    </source>
</evidence>
<dbReference type="GO" id="GO:0005886">
    <property type="term" value="C:plasma membrane"/>
    <property type="evidence" value="ECO:0007669"/>
    <property type="project" value="TreeGrafter"/>
</dbReference>
<keyword evidence="9" id="KW-1185">Reference proteome</keyword>
<feature type="transmembrane region" description="Helical" evidence="6">
    <location>
        <begin position="85"/>
        <end position="107"/>
    </location>
</feature>